<dbReference type="InterPro" id="IPR041588">
    <property type="entry name" value="Integrase_H2C2"/>
</dbReference>
<dbReference type="Proteomes" id="UP000762676">
    <property type="component" value="Unassembled WGS sequence"/>
</dbReference>
<dbReference type="Gene3D" id="3.30.70.270">
    <property type="match status" value="2"/>
</dbReference>
<gene>
    <name evidence="3" type="ORF">ElyMa_003455700</name>
</gene>
<feature type="domain" description="Reverse transcriptase/retrotransposon-derived protein RNase H-like" evidence="1">
    <location>
        <begin position="113"/>
        <end position="208"/>
    </location>
</feature>
<dbReference type="FunFam" id="3.10.20.370:FF:000001">
    <property type="entry name" value="Retrovirus-related Pol polyprotein from transposon 17.6-like protein"/>
    <property type="match status" value="1"/>
</dbReference>
<dbReference type="AlphaFoldDB" id="A0AAV4E9M9"/>
<evidence type="ECO:0000313" key="3">
    <source>
        <dbReference type="EMBL" id="GFR57406.1"/>
    </source>
</evidence>
<reference evidence="3 4" key="1">
    <citation type="journal article" date="2021" name="Elife">
        <title>Chloroplast acquisition without the gene transfer in kleptoplastic sea slugs, Plakobranchus ocellatus.</title>
        <authorList>
            <person name="Maeda T."/>
            <person name="Takahashi S."/>
            <person name="Yoshida T."/>
            <person name="Shimamura S."/>
            <person name="Takaki Y."/>
            <person name="Nagai Y."/>
            <person name="Toyoda A."/>
            <person name="Suzuki Y."/>
            <person name="Arimoto A."/>
            <person name="Ishii H."/>
            <person name="Satoh N."/>
            <person name="Nishiyama T."/>
            <person name="Hasebe M."/>
            <person name="Maruyama T."/>
            <person name="Minagawa J."/>
            <person name="Obokata J."/>
            <person name="Shigenobu S."/>
        </authorList>
    </citation>
    <scope>NUCLEOTIDE SEQUENCE [LARGE SCALE GENOMIC DNA]</scope>
</reference>
<dbReference type="InterPro" id="IPR041577">
    <property type="entry name" value="RT_RNaseH_2"/>
</dbReference>
<accession>A0AAV4E9M9</accession>
<dbReference type="EMBL" id="BMAT01007084">
    <property type="protein sequence ID" value="GFR57406.1"/>
    <property type="molecule type" value="Genomic_DNA"/>
</dbReference>
<dbReference type="Pfam" id="PF17921">
    <property type="entry name" value="Integrase_H2C2"/>
    <property type="match status" value="1"/>
</dbReference>
<dbReference type="InterPro" id="IPR043128">
    <property type="entry name" value="Rev_trsase/Diguanyl_cyclase"/>
</dbReference>
<dbReference type="Pfam" id="PF17919">
    <property type="entry name" value="RT_RNaseH_2"/>
    <property type="match status" value="1"/>
</dbReference>
<organism evidence="3 4">
    <name type="scientific">Elysia marginata</name>
    <dbReference type="NCBI Taxonomy" id="1093978"/>
    <lineage>
        <taxon>Eukaryota</taxon>
        <taxon>Metazoa</taxon>
        <taxon>Spiralia</taxon>
        <taxon>Lophotrochozoa</taxon>
        <taxon>Mollusca</taxon>
        <taxon>Gastropoda</taxon>
        <taxon>Heterobranchia</taxon>
        <taxon>Euthyneura</taxon>
        <taxon>Panpulmonata</taxon>
        <taxon>Sacoglossa</taxon>
        <taxon>Placobranchoidea</taxon>
        <taxon>Plakobranchidae</taxon>
        <taxon>Elysia</taxon>
    </lineage>
</organism>
<comment type="caution">
    <text evidence="3">The sequence shown here is derived from an EMBL/GenBank/DDBJ whole genome shotgun (WGS) entry which is preliminary data.</text>
</comment>
<evidence type="ECO:0000313" key="4">
    <source>
        <dbReference type="Proteomes" id="UP000762676"/>
    </source>
</evidence>
<name>A0AAV4E9M9_9GAST</name>
<dbReference type="FunFam" id="3.30.70.270:FF:000026">
    <property type="entry name" value="Transposon Ty3-G Gag-Pol polyprotein"/>
    <property type="match status" value="1"/>
</dbReference>
<feature type="domain" description="Integrase zinc-binding" evidence="2">
    <location>
        <begin position="267"/>
        <end position="320"/>
    </location>
</feature>
<proteinExistence type="predicted"/>
<dbReference type="InterPro" id="IPR050951">
    <property type="entry name" value="Retrovirus_Pol_polyprotein"/>
</dbReference>
<evidence type="ECO:0000259" key="1">
    <source>
        <dbReference type="Pfam" id="PF17919"/>
    </source>
</evidence>
<sequence length="335" mass="39100">MFITGPDTATHLKTLETIFKRCKEKGITLSLKRQKCEFLLDEVDFLGYRLNKEGLLPQSEKIRAIKQAPEPKNVHELKAYLGMVNYYSQFTENLSNSLAPLYALLRKDKKWTWRKEQAEAFKHSKNLLTSNMLMVHYDLNKPIILTCDASPYGISAILSHRFGNTEKPIMFASRSLSDAEKNYSQLDKEALSIIFGVTKFHKYIYGRHRRYCCGNKQRRKTKVKLVYHYTAHGWPNKSPPDLQQFFARRAEISIDDDCLLWGTRVIIPETLRSKMLELLHEEHLGIVKMKSLVRSYIWWPKIDTDLENLSKSCFQCQSSRNAPAPLQPWNWPEKP</sequence>
<keyword evidence="4" id="KW-1185">Reference proteome</keyword>
<dbReference type="SUPFAM" id="SSF56672">
    <property type="entry name" value="DNA/RNA polymerases"/>
    <property type="match status" value="1"/>
</dbReference>
<dbReference type="FunFam" id="1.10.340.70:FF:000003">
    <property type="entry name" value="Protein CBG25708"/>
    <property type="match status" value="1"/>
</dbReference>
<protein>
    <submittedName>
        <fullName evidence="3">Polyprotein</fullName>
    </submittedName>
</protein>
<evidence type="ECO:0000259" key="2">
    <source>
        <dbReference type="Pfam" id="PF17921"/>
    </source>
</evidence>
<dbReference type="Gene3D" id="1.10.340.70">
    <property type="match status" value="1"/>
</dbReference>
<dbReference type="Gene3D" id="3.10.20.370">
    <property type="match status" value="1"/>
</dbReference>
<dbReference type="PANTHER" id="PTHR37984:SF13">
    <property type="entry name" value="RIBONUCLEASE H"/>
    <property type="match status" value="1"/>
</dbReference>
<dbReference type="PANTHER" id="PTHR37984">
    <property type="entry name" value="PROTEIN CBG26694"/>
    <property type="match status" value="1"/>
</dbReference>
<dbReference type="InterPro" id="IPR043502">
    <property type="entry name" value="DNA/RNA_pol_sf"/>
</dbReference>